<dbReference type="EC" id="2.7.4.3" evidence="5 7"/>
<dbReference type="GO" id="GO:0044209">
    <property type="term" value="P:AMP salvage"/>
    <property type="evidence" value="ECO:0007669"/>
    <property type="project" value="UniProtKB-UniRule"/>
</dbReference>
<keyword evidence="5" id="KW-0963">Cytoplasm</keyword>
<dbReference type="HAMAP" id="MF_00235">
    <property type="entry name" value="Adenylate_kinase_Adk"/>
    <property type="match status" value="1"/>
</dbReference>
<dbReference type="GO" id="GO:0004017">
    <property type="term" value="F:AMP kinase activity"/>
    <property type="evidence" value="ECO:0007669"/>
    <property type="project" value="UniProtKB-UniRule"/>
</dbReference>
<comment type="caution">
    <text evidence="8">The sequence shown here is derived from an EMBL/GenBank/DDBJ whole genome shotgun (WGS) entry which is preliminary data.</text>
</comment>
<feature type="binding site" evidence="5">
    <location>
        <begin position="14"/>
        <end position="19"/>
    </location>
    <ligand>
        <name>ATP</name>
        <dbReference type="ChEBI" id="CHEBI:30616"/>
    </ligand>
</feature>
<comment type="subcellular location">
    <subcellularLocation>
        <location evidence="5 7">Cytoplasm</location>
    </subcellularLocation>
</comment>
<keyword evidence="4 5" id="KW-0418">Kinase</keyword>
<dbReference type="Pfam" id="PF00406">
    <property type="entry name" value="ADK"/>
    <property type="match status" value="1"/>
</dbReference>
<evidence type="ECO:0000256" key="5">
    <source>
        <dbReference type="HAMAP-Rule" id="MF_00235"/>
    </source>
</evidence>
<evidence type="ECO:0000256" key="7">
    <source>
        <dbReference type="RuleBase" id="RU003331"/>
    </source>
</evidence>
<evidence type="ECO:0000256" key="1">
    <source>
        <dbReference type="ARBA" id="ARBA00022679"/>
    </source>
</evidence>
<feature type="binding site" evidence="5">
    <location>
        <position position="169"/>
    </location>
    <ligand>
        <name>ATP</name>
        <dbReference type="ChEBI" id="CHEBI:30616"/>
    </ligand>
</feature>
<comment type="similarity">
    <text evidence="5 6">Belongs to the adenylate kinase family.</text>
</comment>
<reference evidence="9" key="1">
    <citation type="submission" date="2017-09" db="EMBL/GenBank/DDBJ databases">
        <title>Depth-based differentiation of microbial function through sediment-hosted aquifers and enrichment of novel symbionts in the deep terrestrial subsurface.</title>
        <authorList>
            <person name="Probst A.J."/>
            <person name="Ladd B."/>
            <person name="Jarett J.K."/>
            <person name="Geller-Mcgrath D.E."/>
            <person name="Sieber C.M.K."/>
            <person name="Emerson J.B."/>
            <person name="Anantharaman K."/>
            <person name="Thomas B.C."/>
            <person name="Malmstrom R."/>
            <person name="Stieglmeier M."/>
            <person name="Klingl A."/>
            <person name="Woyke T."/>
            <person name="Ryan C.M."/>
            <person name="Banfield J.F."/>
        </authorList>
    </citation>
    <scope>NUCLEOTIDE SEQUENCE [LARGE SCALE GENOMIC DNA]</scope>
</reference>
<proteinExistence type="inferred from homology"/>
<name>A0A2M7CIH8_9BACT</name>
<keyword evidence="3 5" id="KW-0547">Nucleotide-binding</keyword>
<evidence type="ECO:0000256" key="6">
    <source>
        <dbReference type="RuleBase" id="RU003330"/>
    </source>
</evidence>
<dbReference type="InterPro" id="IPR027417">
    <property type="entry name" value="P-loop_NTPase"/>
</dbReference>
<evidence type="ECO:0000256" key="2">
    <source>
        <dbReference type="ARBA" id="ARBA00022727"/>
    </source>
</evidence>
<comment type="pathway">
    <text evidence="5">Purine metabolism; AMP biosynthesis via salvage pathway; AMP from ADP: step 1/1.</text>
</comment>
<evidence type="ECO:0000256" key="4">
    <source>
        <dbReference type="ARBA" id="ARBA00022777"/>
    </source>
</evidence>
<comment type="function">
    <text evidence="5">Catalyzes the reversible transfer of the terminal phosphate group between ATP and AMP. Plays an important role in cellular energy homeostasis and in adenine nucleotide metabolism.</text>
</comment>
<dbReference type="UniPathway" id="UPA00588">
    <property type="reaction ID" value="UER00649"/>
</dbReference>
<keyword evidence="5 7" id="KW-0067">ATP-binding</keyword>
<feature type="binding site" evidence="5">
    <location>
        <position position="35"/>
    </location>
    <ligand>
        <name>AMP</name>
        <dbReference type="ChEBI" id="CHEBI:456215"/>
    </ligand>
</feature>
<comment type="caution">
    <text evidence="5">Lacks conserved residue(s) required for the propagation of feature annotation.</text>
</comment>
<feature type="binding site" evidence="5">
    <location>
        <position position="40"/>
    </location>
    <ligand>
        <name>AMP</name>
        <dbReference type="ChEBI" id="CHEBI:456215"/>
    </ligand>
</feature>
<feature type="binding site" evidence="5">
    <location>
        <position position="130"/>
    </location>
    <ligand>
        <name>AMP</name>
        <dbReference type="ChEBI" id="CHEBI:456215"/>
    </ligand>
</feature>
<dbReference type="GO" id="GO:0005737">
    <property type="term" value="C:cytoplasm"/>
    <property type="evidence" value="ECO:0007669"/>
    <property type="project" value="UniProtKB-SubCell"/>
</dbReference>
<keyword evidence="1 5" id="KW-0808">Transferase</keyword>
<feature type="binding site" evidence="5">
    <location>
        <position position="141"/>
    </location>
    <ligand>
        <name>AMP</name>
        <dbReference type="ChEBI" id="CHEBI:456215"/>
    </ligand>
</feature>
<dbReference type="PANTHER" id="PTHR23359">
    <property type="entry name" value="NUCLEOTIDE KINASE"/>
    <property type="match status" value="1"/>
</dbReference>
<protein>
    <recommendedName>
        <fullName evidence="5 7">Adenylate kinase</fullName>
        <shortName evidence="5">AK</shortName>
        <ecNumber evidence="5 7">2.7.4.3</ecNumber>
    </recommendedName>
    <alternativeName>
        <fullName evidence="5">ATP-AMP transphosphorylase</fullName>
    </alternativeName>
    <alternativeName>
        <fullName evidence="5">ATP:AMP phosphotransferase</fullName>
    </alternativeName>
    <alternativeName>
        <fullName evidence="5">Adenylate monophosphate kinase</fullName>
    </alternativeName>
</protein>
<feature type="binding site" evidence="5">
    <location>
        <position position="91"/>
    </location>
    <ligand>
        <name>AMP</name>
        <dbReference type="ChEBI" id="CHEBI:456215"/>
    </ligand>
</feature>
<feature type="binding site" evidence="5">
    <location>
        <position position="126"/>
    </location>
    <ligand>
        <name>ATP</name>
        <dbReference type="ChEBI" id="CHEBI:30616"/>
    </ligand>
</feature>
<comment type="domain">
    <text evidence="5">Consists of three domains, a large central CORE domain and two small peripheral domains, NMPbind and LID, which undergo movements during catalysis. The LID domain closes over the site of phosphoryl transfer upon ATP binding. Assembling and dissambling the active center during each catalytic cycle provides an effective means to prevent ATP hydrolysis.</text>
</comment>
<dbReference type="SUPFAM" id="SSF52540">
    <property type="entry name" value="P-loop containing nucleoside triphosphate hydrolases"/>
    <property type="match status" value="1"/>
</dbReference>
<dbReference type="CDD" id="cd01428">
    <property type="entry name" value="ADK"/>
    <property type="match status" value="1"/>
</dbReference>
<dbReference type="AlphaFoldDB" id="A0A2M7CIH8"/>
<dbReference type="Gene3D" id="3.40.50.300">
    <property type="entry name" value="P-loop containing nucleotide triphosphate hydrolases"/>
    <property type="match status" value="1"/>
</dbReference>
<dbReference type="GO" id="GO:0005524">
    <property type="term" value="F:ATP binding"/>
    <property type="evidence" value="ECO:0007669"/>
    <property type="project" value="UniProtKB-UniRule"/>
</dbReference>
<gene>
    <name evidence="5" type="primary">adk</name>
    <name evidence="8" type="ORF">COS38_01425</name>
</gene>
<accession>A0A2M7CIH8</accession>
<dbReference type="EMBL" id="PEUM01000039">
    <property type="protein sequence ID" value="PIV25447.1"/>
    <property type="molecule type" value="Genomic_DNA"/>
</dbReference>
<sequence>MSSKLIITILGEPGSGKGTQAERIAKNFNVAHIETGGLIRKFIQTDPQAKARYMQGKLQPNAIVAELVEKEIVKLKNKRFILDPFPLNLEQIDFLSLMVKKYQLSKPVIIYLKVDKKIALKRILARTDKRKDDSLDIAVKRIDQYSKNLKKIISSIDCHFYIIRINGNPSRLKVEQEITKKLLKIIRENKIY</sequence>
<dbReference type="PRINTS" id="PR00094">
    <property type="entry name" value="ADENYLTKNASE"/>
</dbReference>
<evidence type="ECO:0000256" key="3">
    <source>
        <dbReference type="ARBA" id="ARBA00022741"/>
    </source>
</evidence>
<comment type="subunit">
    <text evidence="5 7">Monomer.</text>
</comment>
<organism evidence="8 9">
    <name type="scientific">Candidatus Berkelbacteria bacterium CG03_land_8_20_14_0_80_40_36</name>
    <dbReference type="NCBI Taxonomy" id="1974509"/>
    <lineage>
        <taxon>Bacteria</taxon>
        <taxon>Candidatus Berkelbacteria</taxon>
    </lineage>
</organism>
<keyword evidence="2 5" id="KW-0545">Nucleotide biosynthesis</keyword>
<evidence type="ECO:0000313" key="9">
    <source>
        <dbReference type="Proteomes" id="UP000229966"/>
    </source>
</evidence>
<comment type="catalytic activity">
    <reaction evidence="5 7">
        <text>AMP + ATP = 2 ADP</text>
        <dbReference type="Rhea" id="RHEA:12973"/>
        <dbReference type="ChEBI" id="CHEBI:30616"/>
        <dbReference type="ChEBI" id="CHEBI:456215"/>
        <dbReference type="ChEBI" id="CHEBI:456216"/>
        <dbReference type="EC" id="2.7.4.3"/>
    </reaction>
</comment>
<dbReference type="InterPro" id="IPR000850">
    <property type="entry name" value="Adenylat/UMP-CMP_kin"/>
</dbReference>
<dbReference type="Proteomes" id="UP000229966">
    <property type="component" value="Unassembled WGS sequence"/>
</dbReference>
<evidence type="ECO:0000313" key="8">
    <source>
        <dbReference type="EMBL" id="PIV25447.1"/>
    </source>
</evidence>